<dbReference type="Pfam" id="PF00999">
    <property type="entry name" value="Na_H_Exchanger"/>
    <property type="match status" value="1"/>
</dbReference>
<feature type="transmembrane region" description="Helical" evidence="5">
    <location>
        <begin position="84"/>
        <end position="105"/>
    </location>
</feature>
<feature type="transmembrane region" description="Helical" evidence="5">
    <location>
        <begin position="238"/>
        <end position="258"/>
    </location>
</feature>
<dbReference type="RefSeq" id="WP_218325490.1">
    <property type="nucleotide sequence ID" value="NZ_JAHUZB010000003.1"/>
</dbReference>
<feature type="transmembrane region" description="Helical" evidence="5">
    <location>
        <begin position="111"/>
        <end position="130"/>
    </location>
</feature>
<evidence type="ECO:0000256" key="3">
    <source>
        <dbReference type="ARBA" id="ARBA00022989"/>
    </source>
</evidence>
<feature type="transmembrane region" description="Helical" evidence="5">
    <location>
        <begin position="215"/>
        <end position="232"/>
    </location>
</feature>
<evidence type="ECO:0000256" key="5">
    <source>
        <dbReference type="SAM" id="Phobius"/>
    </source>
</evidence>
<evidence type="ECO:0000313" key="7">
    <source>
        <dbReference type="EMBL" id="MBV7390425.1"/>
    </source>
</evidence>
<keyword evidence="4 5" id="KW-0472">Membrane</keyword>
<dbReference type="InterPro" id="IPR051843">
    <property type="entry name" value="CPA1_transporter"/>
</dbReference>
<sequence length="391" mass="41844">MLISIAIVILLGLILGSFAKKVHLPPLVGFLCTGILLGPFALDLLSSDLLSISTDLREIALIIILTRAGLSLDLKDLIKVGRPAILMCFLPALIEIIGTVILAPLFLNFSIAESLLLGSIIAAVSPAVIVPRMLKLMEEGLGKNKKIPQILLAGSSVDDVFVLVLFASFLGINQGDKFTVSLLGQIPVAIILGFLGGVLTGIIIVQLFKKMAIRDSLKVLIIMSVSFLLMGVEDQLEGILSFSGMLSVISLSLTIFQFQPPIAQKLAIKFNKLWLAAEIFLFVLVGASVNITFALKAGILPILFILLVTLIRMVGVLLALLKTNLNSKEKLFCMIAYTPKATVQAAIVGIPFALGISNGEMMLTVAVLSILITAPIGAYLIDLSYQKLLTE</sequence>
<proteinExistence type="predicted"/>
<feature type="transmembrane region" description="Helical" evidence="5">
    <location>
        <begin position="362"/>
        <end position="381"/>
    </location>
</feature>
<evidence type="ECO:0000256" key="1">
    <source>
        <dbReference type="ARBA" id="ARBA00004141"/>
    </source>
</evidence>
<evidence type="ECO:0000259" key="6">
    <source>
        <dbReference type="Pfam" id="PF00999"/>
    </source>
</evidence>
<comment type="subcellular location">
    <subcellularLocation>
        <location evidence="1">Membrane</location>
        <topology evidence="1">Multi-pass membrane protein</topology>
    </subcellularLocation>
</comment>
<evidence type="ECO:0000313" key="8">
    <source>
        <dbReference type="Proteomes" id="UP000774130"/>
    </source>
</evidence>
<evidence type="ECO:0000256" key="2">
    <source>
        <dbReference type="ARBA" id="ARBA00022692"/>
    </source>
</evidence>
<feature type="domain" description="Cation/H+ exchanger transmembrane" evidence="6">
    <location>
        <begin position="9"/>
        <end position="376"/>
    </location>
</feature>
<keyword evidence="8" id="KW-1185">Reference proteome</keyword>
<accession>A0ABS6TBZ4</accession>
<dbReference type="Proteomes" id="UP000774130">
    <property type="component" value="Unassembled WGS sequence"/>
</dbReference>
<reference evidence="7 8" key="1">
    <citation type="submission" date="2021-06" db="EMBL/GenBank/DDBJ databases">
        <title>Enterococcus alishanensis sp. nov., a novel lactic acid bacterium isolated from fresh coffee beans.</title>
        <authorList>
            <person name="Chen Y.-S."/>
        </authorList>
    </citation>
    <scope>NUCLEOTIDE SEQUENCE [LARGE SCALE GENOMIC DNA]</scope>
    <source>
        <strain evidence="7 8">ALS3</strain>
    </source>
</reference>
<feature type="transmembrane region" description="Helical" evidence="5">
    <location>
        <begin position="332"/>
        <end position="356"/>
    </location>
</feature>
<protein>
    <submittedName>
        <fullName evidence="7">Cation:proton antiporter</fullName>
    </submittedName>
</protein>
<feature type="transmembrane region" description="Helical" evidence="5">
    <location>
        <begin position="299"/>
        <end position="320"/>
    </location>
</feature>
<dbReference type="PANTHER" id="PTHR31102:SF1">
    <property type="entry name" value="CATION_H+ EXCHANGER DOMAIN-CONTAINING PROTEIN"/>
    <property type="match status" value="1"/>
</dbReference>
<gene>
    <name evidence="7" type="ORF">KUA55_07025</name>
</gene>
<feature type="transmembrane region" description="Helical" evidence="5">
    <location>
        <begin position="150"/>
        <end position="172"/>
    </location>
</feature>
<dbReference type="InterPro" id="IPR006153">
    <property type="entry name" value="Cation/H_exchanger_TM"/>
</dbReference>
<evidence type="ECO:0000256" key="4">
    <source>
        <dbReference type="ARBA" id="ARBA00023136"/>
    </source>
</evidence>
<comment type="caution">
    <text evidence="7">The sequence shown here is derived from an EMBL/GenBank/DDBJ whole genome shotgun (WGS) entry which is preliminary data.</text>
</comment>
<dbReference type="PANTHER" id="PTHR31102">
    <property type="match status" value="1"/>
</dbReference>
<dbReference type="EMBL" id="JAHUZB010000003">
    <property type="protein sequence ID" value="MBV7390425.1"/>
    <property type="molecule type" value="Genomic_DNA"/>
</dbReference>
<name>A0ABS6TBZ4_9ENTE</name>
<feature type="transmembrane region" description="Helical" evidence="5">
    <location>
        <begin position="184"/>
        <end position="208"/>
    </location>
</feature>
<keyword evidence="3 5" id="KW-1133">Transmembrane helix</keyword>
<organism evidence="7 8">
    <name type="scientific">Enterococcus alishanensis</name>
    <dbReference type="NCBI Taxonomy" id="1303817"/>
    <lineage>
        <taxon>Bacteria</taxon>
        <taxon>Bacillati</taxon>
        <taxon>Bacillota</taxon>
        <taxon>Bacilli</taxon>
        <taxon>Lactobacillales</taxon>
        <taxon>Enterococcaceae</taxon>
        <taxon>Enterococcus</taxon>
    </lineage>
</organism>
<feature type="transmembrane region" description="Helical" evidence="5">
    <location>
        <begin position="270"/>
        <end position="293"/>
    </location>
</feature>
<keyword evidence="2 5" id="KW-0812">Transmembrane</keyword>